<evidence type="ECO:0000259" key="2">
    <source>
        <dbReference type="Pfam" id="PF13193"/>
    </source>
</evidence>
<dbReference type="InterPro" id="IPR045851">
    <property type="entry name" value="AMP-bd_C_sf"/>
</dbReference>
<dbReference type="InterPro" id="IPR020845">
    <property type="entry name" value="AMP-binding_CS"/>
</dbReference>
<comment type="caution">
    <text evidence="3">The sequence shown here is derived from an EMBL/GenBank/DDBJ whole genome shotgun (WGS) entry which is preliminary data.</text>
</comment>
<evidence type="ECO:0000259" key="1">
    <source>
        <dbReference type="Pfam" id="PF00501"/>
    </source>
</evidence>
<dbReference type="Pfam" id="PF13193">
    <property type="entry name" value="AMP-binding_C"/>
    <property type="match status" value="1"/>
</dbReference>
<evidence type="ECO:0000313" key="3">
    <source>
        <dbReference type="EMBL" id="MBK4720913.1"/>
    </source>
</evidence>
<dbReference type="EMBL" id="JAEPIV010000010">
    <property type="protein sequence ID" value="MBK4720913.1"/>
    <property type="molecule type" value="Genomic_DNA"/>
</dbReference>
<dbReference type="InterPro" id="IPR050237">
    <property type="entry name" value="ATP-dep_AMP-bd_enzyme"/>
</dbReference>
<proteinExistence type="predicted"/>
<dbReference type="RefSeq" id="WP_200485900.1">
    <property type="nucleotide sequence ID" value="NZ_JAEPIV010000010.1"/>
</dbReference>
<dbReference type="PANTHER" id="PTHR43767">
    <property type="entry name" value="LONG-CHAIN-FATTY-ACID--COA LIGASE"/>
    <property type="match status" value="1"/>
</dbReference>
<dbReference type="InterPro" id="IPR042099">
    <property type="entry name" value="ANL_N_sf"/>
</dbReference>
<accession>A0ABS1I1F9</accession>
<dbReference type="Gene3D" id="3.30.300.30">
    <property type="match status" value="1"/>
</dbReference>
<dbReference type="InterPro" id="IPR025110">
    <property type="entry name" value="AMP-bd_C"/>
</dbReference>
<gene>
    <name evidence="3" type="ORF">JJL56_18790</name>
</gene>
<reference evidence="3 4" key="1">
    <citation type="submission" date="2021-01" db="EMBL/GenBank/DDBJ databases">
        <title>Azospirillum sp. YIM DDC1 draft genome.</title>
        <authorList>
            <person name="Wang Y.-X."/>
        </authorList>
    </citation>
    <scope>NUCLEOTIDE SEQUENCE [LARGE SCALE GENOMIC DNA]</scope>
    <source>
        <strain evidence="3 4">YIM DDC1</strain>
    </source>
</reference>
<protein>
    <submittedName>
        <fullName evidence="3">AMP-binding protein</fullName>
    </submittedName>
</protein>
<dbReference type="PROSITE" id="PS00455">
    <property type="entry name" value="AMP_BINDING"/>
    <property type="match status" value="1"/>
</dbReference>
<dbReference type="Gene3D" id="3.40.50.12780">
    <property type="entry name" value="N-terminal domain of ligase-like"/>
    <property type="match status" value="1"/>
</dbReference>
<organism evidence="3 4">
    <name type="scientific">Azospirillum aestuarii</name>
    <dbReference type="NCBI Taxonomy" id="2802052"/>
    <lineage>
        <taxon>Bacteria</taxon>
        <taxon>Pseudomonadati</taxon>
        <taxon>Pseudomonadota</taxon>
        <taxon>Alphaproteobacteria</taxon>
        <taxon>Rhodospirillales</taxon>
        <taxon>Azospirillaceae</taxon>
        <taxon>Azospirillum</taxon>
    </lineage>
</organism>
<name>A0ABS1I1F9_9PROT</name>
<dbReference type="Proteomes" id="UP000654452">
    <property type="component" value="Unassembled WGS sequence"/>
</dbReference>
<feature type="domain" description="AMP-binding enzyme C-terminal" evidence="2">
    <location>
        <begin position="437"/>
        <end position="514"/>
    </location>
</feature>
<feature type="domain" description="AMP-dependent synthetase/ligase" evidence="1">
    <location>
        <begin position="21"/>
        <end position="385"/>
    </location>
</feature>
<sequence>MNRMPESRTLPKLVSELIALYGEREAVVGNGQRLTYAQLGAQVAAVARRLIRLGVGHGDKVGILMGNRPEWIVSALAITSVGGVAVALNSWATPRELEHLIRHSDCRLLIAAPRFLKHDYGAMLDGMAPLAKRLPLLQGVLGIGDDLPVGWMPLLDADGSDAAAVDAEMRRAGDAVRPEDLAFLLYTSGSTSTPKGVQLVHGSVIANPWQIGERQHVVAGDRLWLAVSLFWGLGCVNAMMNLLTHGGCIVLQESFDPGAALSLIQDERCTLFYGTPNMAQALHDHPDRSRYDLSTLRGGATLGTPEQVMRVVELGATQICNIYGLTETYGNSHVTDAGDALERRLTSCGRPLPGVIQRIVAPDGADLPPGRIGEVRVKGHVTAGYHKDEALTRQSIDEQGFFRTGDLGYVDEDGYLYFCGRLKDMVKTGGINVAPAEVEAVLMDHPSICVAYVVGVPDDSRDEILGALVVPHPGANLSIEQVVAHCRANLAAYKVPRLVRFVEETTIPLTVTGKVQKNKLAETFFAPVAG</sequence>
<dbReference type="SUPFAM" id="SSF56801">
    <property type="entry name" value="Acetyl-CoA synthetase-like"/>
    <property type="match status" value="1"/>
</dbReference>
<dbReference type="InterPro" id="IPR000873">
    <property type="entry name" value="AMP-dep_synth/lig_dom"/>
</dbReference>
<keyword evidence="4" id="KW-1185">Reference proteome</keyword>
<dbReference type="PANTHER" id="PTHR43767:SF1">
    <property type="entry name" value="NONRIBOSOMAL PEPTIDE SYNTHASE PES1 (EUROFUNG)-RELATED"/>
    <property type="match status" value="1"/>
</dbReference>
<dbReference type="Pfam" id="PF00501">
    <property type="entry name" value="AMP-binding"/>
    <property type="match status" value="1"/>
</dbReference>
<evidence type="ECO:0000313" key="4">
    <source>
        <dbReference type="Proteomes" id="UP000654452"/>
    </source>
</evidence>